<dbReference type="RefSeq" id="WP_311948374.1">
    <property type="nucleotide sequence ID" value="NZ_JAVLVU010000001.1"/>
</dbReference>
<dbReference type="CDD" id="cd01392">
    <property type="entry name" value="HTH_LacI"/>
    <property type="match status" value="1"/>
</dbReference>
<dbReference type="Gene3D" id="1.10.260.40">
    <property type="entry name" value="lambda repressor-like DNA-binding domains"/>
    <property type="match status" value="1"/>
</dbReference>
<name>A0ABU3GR92_9SPHI</name>
<keyword evidence="6" id="KW-1185">Reference proteome</keyword>
<keyword evidence="1" id="KW-0805">Transcription regulation</keyword>
<dbReference type="InterPro" id="IPR028082">
    <property type="entry name" value="Peripla_BP_I"/>
</dbReference>
<evidence type="ECO:0000256" key="3">
    <source>
        <dbReference type="ARBA" id="ARBA00023163"/>
    </source>
</evidence>
<feature type="domain" description="HTH lacI-type" evidence="4">
    <location>
        <begin position="3"/>
        <end position="57"/>
    </location>
</feature>
<keyword evidence="2" id="KW-0238">DNA-binding</keyword>
<dbReference type="EMBL" id="JAVLVU010000001">
    <property type="protein sequence ID" value="MDT3402160.1"/>
    <property type="molecule type" value="Genomic_DNA"/>
</dbReference>
<keyword evidence="3" id="KW-0804">Transcription</keyword>
<dbReference type="PROSITE" id="PS50932">
    <property type="entry name" value="HTH_LACI_2"/>
    <property type="match status" value="1"/>
</dbReference>
<dbReference type="InterPro" id="IPR000843">
    <property type="entry name" value="HTH_LacI"/>
</dbReference>
<dbReference type="SUPFAM" id="SSF47413">
    <property type="entry name" value="lambda repressor-like DNA-binding domains"/>
    <property type="match status" value="1"/>
</dbReference>
<organism evidence="5 6">
    <name type="scientific">Mucilaginibacter terrae</name>
    <dbReference type="NCBI Taxonomy" id="1955052"/>
    <lineage>
        <taxon>Bacteria</taxon>
        <taxon>Pseudomonadati</taxon>
        <taxon>Bacteroidota</taxon>
        <taxon>Sphingobacteriia</taxon>
        <taxon>Sphingobacteriales</taxon>
        <taxon>Sphingobacteriaceae</taxon>
        <taxon>Mucilaginibacter</taxon>
    </lineage>
</organism>
<evidence type="ECO:0000313" key="6">
    <source>
        <dbReference type="Proteomes" id="UP001258315"/>
    </source>
</evidence>
<accession>A0ABU3GR92</accession>
<dbReference type="SUPFAM" id="SSF53822">
    <property type="entry name" value="Periplasmic binding protein-like I"/>
    <property type="match status" value="1"/>
</dbReference>
<evidence type="ECO:0000256" key="2">
    <source>
        <dbReference type="ARBA" id="ARBA00023125"/>
    </source>
</evidence>
<dbReference type="Gene3D" id="3.40.50.2300">
    <property type="match status" value="2"/>
</dbReference>
<evidence type="ECO:0000313" key="5">
    <source>
        <dbReference type="EMBL" id="MDT3402160.1"/>
    </source>
</evidence>
<dbReference type="InterPro" id="IPR010982">
    <property type="entry name" value="Lambda_DNA-bd_dom_sf"/>
</dbReference>
<gene>
    <name evidence="5" type="ORF">QE417_001232</name>
</gene>
<dbReference type="CDD" id="cd06267">
    <property type="entry name" value="PBP1_LacI_sugar_binding-like"/>
    <property type="match status" value="1"/>
</dbReference>
<sequence length="334" mass="36785">MSTTIRMIANRLSISVATVSKALADSHEISKETKLLVLNAAKEMGYVPNPYASSLRKGRSKTIAVVLPEIADSFFAEAINGIEEVALSKGYHVLIYLSHESLLREQAILQDFKSGRVDGILLSVSEETNDTAHISALIENRIPIVLFDRVCEELNTTCVVADDFESSYTATKYLISKSCKRIAFAGNSINLSINRNRVNGYISALEKNNPGGYQNIIISDKDKDISYQIFADLLRGPNRPDGIILSVEKLSAVIYKVCADMMIDIPNQLKVLTFTNFNMAQFLSPSLTTVNQPAFQIGKTAATALLRKLSFTTTLTESETIVLPSQIIYRDSTS</sequence>
<dbReference type="InterPro" id="IPR046335">
    <property type="entry name" value="LacI/GalR-like_sensor"/>
</dbReference>
<comment type="caution">
    <text evidence="5">The sequence shown here is derived from an EMBL/GenBank/DDBJ whole genome shotgun (WGS) entry which is preliminary data.</text>
</comment>
<dbReference type="PANTHER" id="PTHR30146">
    <property type="entry name" value="LACI-RELATED TRANSCRIPTIONAL REPRESSOR"/>
    <property type="match status" value="1"/>
</dbReference>
<dbReference type="PANTHER" id="PTHR30146:SF109">
    <property type="entry name" value="HTH-TYPE TRANSCRIPTIONAL REGULATOR GALS"/>
    <property type="match status" value="1"/>
</dbReference>
<dbReference type="Proteomes" id="UP001258315">
    <property type="component" value="Unassembled WGS sequence"/>
</dbReference>
<proteinExistence type="predicted"/>
<dbReference type="SMART" id="SM00354">
    <property type="entry name" value="HTH_LACI"/>
    <property type="match status" value="1"/>
</dbReference>
<dbReference type="Pfam" id="PF13377">
    <property type="entry name" value="Peripla_BP_3"/>
    <property type="match status" value="1"/>
</dbReference>
<evidence type="ECO:0000256" key="1">
    <source>
        <dbReference type="ARBA" id="ARBA00023015"/>
    </source>
</evidence>
<evidence type="ECO:0000259" key="4">
    <source>
        <dbReference type="PROSITE" id="PS50932"/>
    </source>
</evidence>
<dbReference type="Pfam" id="PF00356">
    <property type="entry name" value="LacI"/>
    <property type="match status" value="1"/>
</dbReference>
<protein>
    <submittedName>
        <fullName evidence="5">LacI family transcriptional regulator</fullName>
    </submittedName>
</protein>
<reference evidence="6" key="1">
    <citation type="submission" date="2023-07" db="EMBL/GenBank/DDBJ databases">
        <title>Functional and genomic diversity of the sorghum phyllosphere microbiome.</title>
        <authorList>
            <person name="Shade A."/>
        </authorList>
    </citation>
    <scope>NUCLEOTIDE SEQUENCE [LARGE SCALE GENOMIC DNA]</scope>
    <source>
        <strain evidence="6">SORGH_AS_0422</strain>
    </source>
</reference>